<keyword evidence="2" id="KW-1185">Reference proteome</keyword>
<evidence type="ECO:0000313" key="2">
    <source>
        <dbReference type="Proteomes" id="UP000005239"/>
    </source>
</evidence>
<evidence type="ECO:0000313" key="1">
    <source>
        <dbReference type="EnsemblMetazoa" id="PPA41163.1"/>
    </source>
</evidence>
<accession>A0A8R1YYK9</accession>
<dbReference type="EnsemblMetazoa" id="PPA41163.1">
    <property type="protein sequence ID" value="PPA41163.1"/>
    <property type="gene ID" value="WBGene00279532"/>
</dbReference>
<gene>
    <name evidence="1" type="primary">WBGene00279532</name>
</gene>
<reference evidence="2" key="1">
    <citation type="journal article" date="2008" name="Nat. Genet.">
        <title>The Pristionchus pacificus genome provides a unique perspective on nematode lifestyle and parasitism.</title>
        <authorList>
            <person name="Dieterich C."/>
            <person name="Clifton S.W."/>
            <person name="Schuster L.N."/>
            <person name="Chinwalla A."/>
            <person name="Delehaunty K."/>
            <person name="Dinkelacker I."/>
            <person name="Fulton L."/>
            <person name="Fulton R."/>
            <person name="Godfrey J."/>
            <person name="Minx P."/>
            <person name="Mitreva M."/>
            <person name="Roeseler W."/>
            <person name="Tian H."/>
            <person name="Witte H."/>
            <person name="Yang S.P."/>
            <person name="Wilson R.K."/>
            <person name="Sommer R.J."/>
        </authorList>
    </citation>
    <scope>NUCLEOTIDE SEQUENCE [LARGE SCALE GENOMIC DNA]</scope>
    <source>
        <strain evidence="2">PS312</strain>
    </source>
</reference>
<proteinExistence type="predicted"/>
<protein>
    <submittedName>
        <fullName evidence="1">Uncharacterized protein</fullName>
    </submittedName>
</protein>
<organism evidence="1 2">
    <name type="scientific">Pristionchus pacificus</name>
    <name type="common">Parasitic nematode worm</name>
    <dbReference type="NCBI Taxonomy" id="54126"/>
    <lineage>
        <taxon>Eukaryota</taxon>
        <taxon>Metazoa</taxon>
        <taxon>Ecdysozoa</taxon>
        <taxon>Nematoda</taxon>
        <taxon>Chromadorea</taxon>
        <taxon>Rhabditida</taxon>
        <taxon>Rhabditina</taxon>
        <taxon>Diplogasteromorpha</taxon>
        <taxon>Diplogasteroidea</taxon>
        <taxon>Neodiplogasteridae</taxon>
        <taxon>Pristionchus</taxon>
    </lineage>
</organism>
<name>A0A2A6CPQ7_PRIPA</name>
<dbReference type="Proteomes" id="UP000005239">
    <property type="component" value="Unassembled WGS sequence"/>
</dbReference>
<accession>A0A2A6CPQ7</accession>
<reference evidence="1" key="2">
    <citation type="submission" date="2022-06" db="UniProtKB">
        <authorList>
            <consortium name="EnsemblMetazoa"/>
        </authorList>
    </citation>
    <scope>IDENTIFICATION</scope>
    <source>
        <strain evidence="1">PS312</strain>
    </source>
</reference>
<sequence length="203" mass="21312">MEKLFRMISSSSSSGLPLLTILIGVAFASGSSIPGNAFSGLQRREDQTQQEIDEAAEVLSGVKGGVDGVPDGEVDNRKEVLPPTLRPDGTTLPAGPSSGVWGGTGYPYQGGWTTGGYPGYPGGYHNGWWVGQGAYPNGGGWDGTAWQGVWGSGYPMRGGGWSGLENYWARSGYANPPGAYGQQPRYGDVFGNRGYGAYTNFVV</sequence>
<dbReference type="AlphaFoldDB" id="A0A2A6CPQ7"/>